<dbReference type="InterPro" id="IPR000719">
    <property type="entry name" value="Prot_kinase_dom"/>
</dbReference>
<accession>A0A8J8P139</accession>
<feature type="region of interest" description="Disordered" evidence="2">
    <location>
        <begin position="622"/>
        <end position="679"/>
    </location>
</feature>
<dbReference type="AlphaFoldDB" id="A0A8J8P139"/>
<dbReference type="PROSITE" id="PS50011">
    <property type="entry name" value="PROTEIN_KINASE_DOM"/>
    <property type="match status" value="1"/>
</dbReference>
<feature type="compositionally biased region" description="Basic residues" evidence="2">
    <location>
        <begin position="389"/>
        <end position="404"/>
    </location>
</feature>
<dbReference type="EMBL" id="RRYP01001911">
    <property type="protein sequence ID" value="TNV85343.1"/>
    <property type="molecule type" value="Genomic_DNA"/>
</dbReference>
<dbReference type="OrthoDB" id="2687620at2759"/>
<protein>
    <recommendedName>
        <fullName evidence="1">Casein kinase I</fullName>
    </recommendedName>
</protein>
<feature type="compositionally biased region" description="Low complexity" evidence="2">
    <location>
        <begin position="405"/>
        <end position="415"/>
    </location>
</feature>
<dbReference type="GO" id="GO:0004672">
    <property type="term" value="F:protein kinase activity"/>
    <property type="evidence" value="ECO:0007669"/>
    <property type="project" value="InterPro"/>
</dbReference>
<feature type="region of interest" description="Disordered" evidence="2">
    <location>
        <begin position="474"/>
        <end position="501"/>
    </location>
</feature>
<dbReference type="GO" id="GO:0005524">
    <property type="term" value="F:ATP binding"/>
    <property type="evidence" value="ECO:0007669"/>
    <property type="project" value="InterPro"/>
</dbReference>
<organism evidence="4 5">
    <name type="scientific">Halteria grandinella</name>
    <dbReference type="NCBI Taxonomy" id="5974"/>
    <lineage>
        <taxon>Eukaryota</taxon>
        <taxon>Sar</taxon>
        <taxon>Alveolata</taxon>
        <taxon>Ciliophora</taxon>
        <taxon>Intramacronucleata</taxon>
        <taxon>Spirotrichea</taxon>
        <taxon>Stichotrichia</taxon>
        <taxon>Sporadotrichida</taxon>
        <taxon>Halteriidae</taxon>
        <taxon>Halteria</taxon>
    </lineage>
</organism>
<feature type="compositionally biased region" description="Polar residues" evidence="2">
    <location>
        <begin position="509"/>
        <end position="520"/>
    </location>
</feature>
<feature type="region of interest" description="Disordered" evidence="2">
    <location>
        <begin position="388"/>
        <end position="450"/>
    </location>
</feature>
<dbReference type="Gene3D" id="1.10.510.10">
    <property type="entry name" value="Transferase(Phosphotransferase) domain 1"/>
    <property type="match status" value="1"/>
</dbReference>
<feature type="compositionally biased region" description="Acidic residues" evidence="2">
    <location>
        <begin position="647"/>
        <end position="659"/>
    </location>
</feature>
<dbReference type="InterPro" id="IPR011009">
    <property type="entry name" value="Kinase-like_dom_sf"/>
</dbReference>
<reference evidence="4" key="1">
    <citation type="submission" date="2019-06" db="EMBL/GenBank/DDBJ databases">
        <authorList>
            <person name="Zheng W."/>
        </authorList>
    </citation>
    <scope>NUCLEOTIDE SEQUENCE</scope>
    <source>
        <strain evidence="4">QDHG01</strain>
    </source>
</reference>
<proteinExistence type="predicted"/>
<evidence type="ECO:0000256" key="1">
    <source>
        <dbReference type="ARBA" id="ARBA00023860"/>
    </source>
</evidence>
<name>A0A8J8P139_HALGN</name>
<evidence type="ECO:0000313" key="5">
    <source>
        <dbReference type="Proteomes" id="UP000785679"/>
    </source>
</evidence>
<dbReference type="SUPFAM" id="SSF56112">
    <property type="entry name" value="Protein kinase-like (PK-like)"/>
    <property type="match status" value="1"/>
</dbReference>
<gene>
    <name evidence="4" type="ORF">FGO68_gene5648</name>
</gene>
<keyword evidence="5" id="KW-1185">Reference proteome</keyword>
<comment type="caution">
    <text evidence="4">The sequence shown here is derived from an EMBL/GenBank/DDBJ whole genome shotgun (WGS) entry which is preliminary data.</text>
</comment>
<feature type="region of interest" description="Disordered" evidence="2">
    <location>
        <begin position="509"/>
        <end position="528"/>
    </location>
</feature>
<sequence length="679" mass="75540">MKIIKRVAGAKANLYPKLLANGKLEDKELNFIVMPKYDVDLERLFQIQRRRFKLETVITVGIQMVERLETMHNCGLVHNDLKPQNMMAHFKQNQVILIDFGLTLNQNATGKNSQVQYSFKGTPYFASNNQLVRGKLGPRDDIESLLYVLIYLIQGQLPWAKNVPVLGEELQAHLEVQQVIAQRDPDTLCSGMEPEFNTMLTYILSSSSKKRPDYRYIKKNLMAIKERYHFQGILEWYKPEPIPQQVPGSTSPKQQVSVTMFEVPRVDSSQMLQMAQASVDHVIGQNKGMLAAPEIAQGIQEHAKFTGFDDEHGETSSPDKIMVKAAKEGGKRTTKILVRKHGPGGDKSNKTMGAQGAGTQISPIDGIERSIDHMAHVNVTQTVGATKDAKKKGKIKKGIKKNMKKTAATTAANDTCAIPNKDDILQDGGNDGGDQDQDQDSQQSQSRQIAGQDLHNEDEQLGEVSVQNIKPDVEEQKEFPPPSSNQYDGQLKDSNSQPQNIQETDFQRGLNQSQKYQSAMSAAKKSGGGNQSVYFDGVHTQGTCAFNEEDFDEMIGDPDEGPVQQLIAPGRNFNCHENNLRYITEKTFSLKTSQAQRSFHPIQRQVESLEEQVQKVKSMKRLNSAADVQHEDDDNSGKGDDALVIQDAEESEEESEEEDSGGKKRGNGGSSSRSDESKS</sequence>
<feature type="domain" description="Protein kinase" evidence="3">
    <location>
        <begin position="1"/>
        <end position="224"/>
    </location>
</feature>
<dbReference type="Pfam" id="PF00069">
    <property type="entry name" value="Pkinase"/>
    <property type="match status" value="1"/>
</dbReference>
<evidence type="ECO:0000256" key="2">
    <source>
        <dbReference type="SAM" id="MobiDB-lite"/>
    </source>
</evidence>
<dbReference type="InterPro" id="IPR050235">
    <property type="entry name" value="CK1_Ser-Thr_kinase"/>
</dbReference>
<feature type="compositionally biased region" description="Polar residues" evidence="2">
    <location>
        <begin position="484"/>
        <end position="501"/>
    </location>
</feature>
<feature type="region of interest" description="Disordered" evidence="2">
    <location>
        <begin position="338"/>
        <end position="357"/>
    </location>
</feature>
<evidence type="ECO:0000259" key="3">
    <source>
        <dbReference type="PROSITE" id="PS50011"/>
    </source>
</evidence>
<dbReference type="PANTHER" id="PTHR11909">
    <property type="entry name" value="CASEIN KINASE-RELATED"/>
    <property type="match status" value="1"/>
</dbReference>
<dbReference type="SMART" id="SM00220">
    <property type="entry name" value="S_TKc"/>
    <property type="match status" value="1"/>
</dbReference>
<evidence type="ECO:0000313" key="4">
    <source>
        <dbReference type="EMBL" id="TNV85343.1"/>
    </source>
</evidence>
<dbReference type="Proteomes" id="UP000785679">
    <property type="component" value="Unassembled WGS sequence"/>
</dbReference>